<dbReference type="InterPro" id="IPR036691">
    <property type="entry name" value="Endo/exonu/phosph_ase_sf"/>
</dbReference>
<dbReference type="Pfam" id="PF13966">
    <property type="entry name" value="zf-RVT"/>
    <property type="match status" value="1"/>
</dbReference>
<evidence type="ECO:0000313" key="4">
    <source>
        <dbReference type="EMBL" id="KAL3678477.1"/>
    </source>
</evidence>
<dbReference type="InterPro" id="IPR000477">
    <property type="entry name" value="RT_dom"/>
</dbReference>
<feature type="signal peptide" evidence="2">
    <location>
        <begin position="1"/>
        <end position="19"/>
    </location>
</feature>
<keyword evidence="2" id="KW-0732">Signal</keyword>
<dbReference type="Gene3D" id="3.60.10.10">
    <property type="entry name" value="Endonuclease/exonuclease/phosphatase"/>
    <property type="match status" value="1"/>
</dbReference>
<dbReference type="PANTHER" id="PTHR33116:SF78">
    <property type="entry name" value="OS12G0587133 PROTEIN"/>
    <property type="match status" value="1"/>
</dbReference>
<dbReference type="Pfam" id="PF00078">
    <property type="entry name" value="RVT_1"/>
    <property type="match status" value="1"/>
</dbReference>
<dbReference type="SUPFAM" id="SSF56219">
    <property type="entry name" value="DNase I-like"/>
    <property type="match status" value="1"/>
</dbReference>
<gene>
    <name evidence="4" type="ORF">R1sor_021433</name>
</gene>
<evidence type="ECO:0000256" key="1">
    <source>
        <dbReference type="SAM" id="MobiDB-lite"/>
    </source>
</evidence>
<feature type="chain" id="PRO_5044772622" description="Reverse transcriptase domain-containing protein" evidence="2">
    <location>
        <begin position="20"/>
        <end position="1131"/>
    </location>
</feature>
<protein>
    <recommendedName>
        <fullName evidence="3">Reverse transcriptase domain-containing protein</fullName>
    </recommendedName>
</protein>
<evidence type="ECO:0000313" key="5">
    <source>
        <dbReference type="Proteomes" id="UP001633002"/>
    </source>
</evidence>
<dbReference type="InterPro" id="IPR026960">
    <property type="entry name" value="RVT-Znf"/>
</dbReference>
<keyword evidence="5" id="KW-1185">Reference proteome</keyword>
<organism evidence="4 5">
    <name type="scientific">Riccia sorocarpa</name>
    <dbReference type="NCBI Taxonomy" id="122646"/>
    <lineage>
        <taxon>Eukaryota</taxon>
        <taxon>Viridiplantae</taxon>
        <taxon>Streptophyta</taxon>
        <taxon>Embryophyta</taxon>
        <taxon>Marchantiophyta</taxon>
        <taxon>Marchantiopsida</taxon>
        <taxon>Marchantiidae</taxon>
        <taxon>Marchantiales</taxon>
        <taxon>Ricciaceae</taxon>
        <taxon>Riccia</taxon>
    </lineage>
</organism>
<dbReference type="PANTHER" id="PTHR33116">
    <property type="entry name" value="REVERSE TRANSCRIPTASE ZINC-BINDING DOMAIN-CONTAINING PROTEIN-RELATED-RELATED"/>
    <property type="match status" value="1"/>
</dbReference>
<reference evidence="4 5" key="1">
    <citation type="submission" date="2024-09" db="EMBL/GenBank/DDBJ databases">
        <title>Chromosome-scale assembly of Riccia sorocarpa.</title>
        <authorList>
            <person name="Paukszto L."/>
        </authorList>
    </citation>
    <scope>NUCLEOTIDE SEQUENCE [LARGE SCALE GENOMIC DNA]</scope>
    <source>
        <strain evidence="4">LP-2024</strain>
        <tissue evidence="4">Aerial parts of the thallus</tissue>
    </source>
</reference>
<dbReference type="Proteomes" id="UP001633002">
    <property type="component" value="Unassembled WGS sequence"/>
</dbReference>
<evidence type="ECO:0000256" key="2">
    <source>
        <dbReference type="SAM" id="SignalP"/>
    </source>
</evidence>
<feature type="domain" description="Reverse transcriptase" evidence="3">
    <location>
        <begin position="192"/>
        <end position="573"/>
    </location>
</feature>
<sequence length="1131" mass="131102">MMTSTTSATLLLFSHSLLTFDFDDMMMTSTTSATLLLADDEILGLASIHGPRERDRRKELWKWMEEKWTHGVWFFGGDWNSDLQDSWLTTSERLGPHYTRQQKVAGRLDQARLDRIYFAASDRWTEKYTKVQHDAQIQLSDHRPVVLTITDRAENRSRRANYFKTPPELIKSKETQEAMRKIWSEQGIPNEDARHNWDRKWGVVRRYLMILTKERRKEKAEELQRLRTLEKERIRVAKGNLQRPDEQLLHLEQEITRIEKEQEAEWRRWSRTKWLGQGEAPSKFYFQLLKAERAKEITCLKAENGDMLTSKEAIMQELHRYYTKLFKEEMLTDPDVRKLDEVLNLVDAKVGQEWAKKSKQQTLFVKLDFEKAYDRVSHTYLWKTMASMGISDHFIRLTQGLVTGATSKIFAMGTFSKDIELQRGVRQGCPLAPLLFAIASQPLLLILKQYEKEGRIHGLRINQNRSMLVQLFADDSGVSIKADEDDFEELHNAIRLYERISGAKLNLQKSTVIPWGMETIPDWLINKGCKIAQKGETVRYLDFPVGWAISEEDQKMYLLNKVKKRLNFWGYRLLTFQGRAVVLKHILRVIPVYNLACLDFSKAALSKLEAIGRTFLWGSNKEGQPKVPLIAWTKIQAEKKEGGLAICSFEVLGNAMRMQQVTKIITAPNEEWVMAASALITQAQAHRADIREVQGWQVVDRLLLNAPKRVTNAPVTTALLKTWSRAKKARRSIDGQSFRKTGQWASTLHWQNNNVGSRRRIRRFSEGHVGGRGLDWQDKARRSTNSEILDVETRITLEHWSQFQVVRDPNLKIEDMGWYWQPARQPYTGWSLHTKIWKAIVKDGQEQSAYQNYNWTRSDTERRWKKRMAKIWKSNLQFRDRVWLWKVCQLGIPTMERVAKWGKGSNMCIRCNQTVESVSHLFVSCAKARTKWIEYADKCKGSDWELVIDGDLVELIDSAMKGNKPHKLALCTKILWQIWLERNSKTYAQEEKHIPVFVTASMATETLTAQSRFTKPDSKAMATLKSAIEEIRRCFPPLEENATTVNMEDTQRENRLDQPRAMETILLDEQTQNTAFGEGLASDRLSRGTRSQEVGEVSRSPARASRGTNSATCDKQGVSWAADVAIFSWRV</sequence>
<comment type="caution">
    <text evidence="4">The sequence shown here is derived from an EMBL/GenBank/DDBJ whole genome shotgun (WGS) entry which is preliminary data.</text>
</comment>
<proteinExistence type="predicted"/>
<evidence type="ECO:0000259" key="3">
    <source>
        <dbReference type="PROSITE" id="PS50878"/>
    </source>
</evidence>
<name>A0ABD3GIW7_9MARC</name>
<dbReference type="AlphaFoldDB" id="A0ABD3GIW7"/>
<dbReference type="PROSITE" id="PS50878">
    <property type="entry name" value="RT_POL"/>
    <property type="match status" value="1"/>
</dbReference>
<accession>A0ABD3GIW7</accession>
<feature type="region of interest" description="Disordered" evidence="1">
    <location>
        <begin position="1078"/>
        <end position="1113"/>
    </location>
</feature>
<dbReference type="EMBL" id="JBJQOH010000007">
    <property type="protein sequence ID" value="KAL3678477.1"/>
    <property type="molecule type" value="Genomic_DNA"/>
</dbReference>